<sequence>MKYVKEDWIRRSSIVLVVSLIVSALLWTLSLTDWAATMNTAEHLGNHPEREAPPAILMFIMPFIKVTLLTIIPAAICLFVVRAARWVKSIVKTGLHMQQ</sequence>
<accession>A0ABS2HFJ7</accession>
<evidence type="ECO:0000256" key="1">
    <source>
        <dbReference type="SAM" id="Phobius"/>
    </source>
</evidence>
<keyword evidence="1" id="KW-1133">Transmembrane helix</keyword>
<keyword evidence="3" id="KW-1185">Reference proteome</keyword>
<dbReference type="EMBL" id="JAFEUM010000001">
    <property type="protein sequence ID" value="MBM7034883.1"/>
    <property type="molecule type" value="Genomic_DNA"/>
</dbReference>
<dbReference type="Proteomes" id="UP000809621">
    <property type="component" value="Unassembled WGS sequence"/>
</dbReference>
<evidence type="ECO:0008006" key="4">
    <source>
        <dbReference type="Google" id="ProtNLM"/>
    </source>
</evidence>
<organism evidence="2 3">
    <name type="scientific">Vibrio ulleungensis</name>
    <dbReference type="NCBI Taxonomy" id="2807619"/>
    <lineage>
        <taxon>Bacteria</taxon>
        <taxon>Pseudomonadati</taxon>
        <taxon>Pseudomonadota</taxon>
        <taxon>Gammaproteobacteria</taxon>
        <taxon>Vibrionales</taxon>
        <taxon>Vibrionaceae</taxon>
        <taxon>Vibrio</taxon>
    </lineage>
</organism>
<name>A0ABS2HFJ7_9VIBR</name>
<proteinExistence type="predicted"/>
<keyword evidence="1" id="KW-0472">Membrane</keyword>
<protein>
    <recommendedName>
        <fullName evidence="4">DUF2975 domain-containing protein</fullName>
    </recommendedName>
</protein>
<reference evidence="2 3" key="1">
    <citation type="submission" date="2021-02" db="EMBL/GenBank/DDBJ databases">
        <authorList>
            <person name="Park J.-S."/>
        </authorList>
    </citation>
    <scope>NUCLEOTIDE SEQUENCE [LARGE SCALE GENOMIC DNA]</scope>
    <source>
        <strain evidence="2 3">188UL20-2</strain>
    </source>
</reference>
<evidence type="ECO:0000313" key="2">
    <source>
        <dbReference type="EMBL" id="MBM7034883.1"/>
    </source>
</evidence>
<keyword evidence="1" id="KW-0812">Transmembrane</keyword>
<feature type="transmembrane region" description="Helical" evidence="1">
    <location>
        <begin position="56"/>
        <end position="81"/>
    </location>
</feature>
<comment type="caution">
    <text evidence="2">The sequence shown here is derived from an EMBL/GenBank/DDBJ whole genome shotgun (WGS) entry which is preliminary data.</text>
</comment>
<dbReference type="RefSeq" id="WP_205156539.1">
    <property type="nucleotide sequence ID" value="NZ_JAFEUM010000001.1"/>
</dbReference>
<evidence type="ECO:0000313" key="3">
    <source>
        <dbReference type="Proteomes" id="UP000809621"/>
    </source>
</evidence>
<feature type="transmembrane region" description="Helical" evidence="1">
    <location>
        <begin position="12"/>
        <end position="36"/>
    </location>
</feature>
<gene>
    <name evidence="2" type="ORF">JQC93_00580</name>
</gene>